<reference evidence="4" key="1">
    <citation type="submission" date="2021-12" db="EMBL/GenBank/DDBJ databases">
        <title>Alicyclobacillaceae gen. nov., sp. nov., isolated from chalcocite enrichment system.</title>
        <authorList>
            <person name="Jiang Z."/>
        </authorList>
    </citation>
    <scope>NUCLEOTIDE SEQUENCE</scope>
    <source>
        <strain evidence="4">MYW30-H2</strain>
    </source>
</reference>
<comment type="similarity">
    <text evidence="3">Belongs to the CotF family.</text>
</comment>
<keyword evidence="5" id="KW-1185">Reference proteome</keyword>
<protein>
    <submittedName>
        <fullName evidence="4">Spore coat protein</fullName>
    </submittedName>
</protein>
<proteinExistence type="inferred from homology"/>
<gene>
    <name evidence="4" type="ORF">LSG31_03460</name>
</gene>
<keyword evidence="1" id="KW-0749">Sporulation</keyword>
<keyword evidence="4" id="KW-0167">Capsid protein</keyword>
<evidence type="ECO:0000256" key="3">
    <source>
        <dbReference type="ARBA" id="ARBA00024344"/>
    </source>
</evidence>
<dbReference type="PANTHER" id="PTHR39183:SF1">
    <property type="entry name" value="SPORE COAT PROTEIN F-LIKE PROTEIN YHCQ"/>
    <property type="match status" value="1"/>
</dbReference>
<organism evidence="4 5">
    <name type="scientific">Fodinisporobacter ferrooxydans</name>
    <dbReference type="NCBI Taxonomy" id="2901836"/>
    <lineage>
        <taxon>Bacteria</taxon>
        <taxon>Bacillati</taxon>
        <taxon>Bacillota</taxon>
        <taxon>Bacilli</taxon>
        <taxon>Bacillales</taxon>
        <taxon>Alicyclobacillaceae</taxon>
        <taxon>Fodinisporobacter</taxon>
    </lineage>
</organism>
<accession>A0ABY4CPF7</accession>
<dbReference type="Gene3D" id="1.20.1260.10">
    <property type="match status" value="1"/>
</dbReference>
<name>A0ABY4CPF7_9BACL</name>
<evidence type="ECO:0000256" key="2">
    <source>
        <dbReference type="ARBA" id="ARBA00024325"/>
    </source>
</evidence>
<keyword evidence="4" id="KW-0946">Virion</keyword>
<evidence type="ECO:0000256" key="1">
    <source>
        <dbReference type="ARBA" id="ARBA00022969"/>
    </source>
</evidence>
<evidence type="ECO:0000313" key="5">
    <source>
        <dbReference type="Proteomes" id="UP000830167"/>
    </source>
</evidence>
<dbReference type="EMBL" id="CP089291">
    <property type="protein sequence ID" value="UOF91327.1"/>
    <property type="molecule type" value="Genomic_DNA"/>
</dbReference>
<sequence length="211" mass="24100">MPFGAHESMETHEMLEAKICMIDHFSFYASQCQDETLRNLIQNHLQRVMQSYNQLLTYTHSYQVAKPMMNQQASNVSPNQIQYGLRSPQQVAPQTNVQYFNDRQIAGAILSAHKNSSKNHMAAALECADPNVRQMMMNGAVECCNMAYETFLYMNQKGYYQVPTLDSHTAKTMLHHYQPMNAMPHAGNQMNMPMNASQGMPHSIPMNPNYQ</sequence>
<dbReference type="Proteomes" id="UP000830167">
    <property type="component" value="Chromosome"/>
</dbReference>
<dbReference type="PANTHER" id="PTHR39183">
    <property type="entry name" value="SPORE COAT PROTEIN F-LIKE PROTEIN YHCQ"/>
    <property type="match status" value="1"/>
</dbReference>
<comment type="subcellular location">
    <subcellularLocation>
        <location evidence="2">Spore coat</location>
    </subcellularLocation>
</comment>
<dbReference type="Pfam" id="PF07875">
    <property type="entry name" value="Coat_F"/>
    <property type="match status" value="1"/>
</dbReference>
<dbReference type="InterPro" id="IPR012851">
    <property type="entry name" value="Spore_coat_CotF-like"/>
</dbReference>
<dbReference type="InterPro" id="IPR012347">
    <property type="entry name" value="Ferritin-like"/>
</dbReference>
<evidence type="ECO:0000313" key="4">
    <source>
        <dbReference type="EMBL" id="UOF91327.1"/>
    </source>
</evidence>
<dbReference type="RefSeq" id="WP_347438018.1">
    <property type="nucleotide sequence ID" value="NZ_CP089291.1"/>
</dbReference>